<dbReference type="AlphaFoldDB" id="A0A0H5SEG9"/>
<dbReference type="NCBIfam" id="TIGR00536">
    <property type="entry name" value="hemK_fam"/>
    <property type="match status" value="1"/>
</dbReference>
<organism evidence="8 9">
    <name type="scientific">Herbinix hemicellulosilytica</name>
    <dbReference type="NCBI Taxonomy" id="1564487"/>
    <lineage>
        <taxon>Bacteria</taxon>
        <taxon>Bacillati</taxon>
        <taxon>Bacillota</taxon>
        <taxon>Clostridia</taxon>
        <taxon>Lachnospirales</taxon>
        <taxon>Lachnospiraceae</taxon>
        <taxon>Herbinix</taxon>
    </lineage>
</organism>
<evidence type="ECO:0000259" key="7">
    <source>
        <dbReference type="Pfam" id="PF17827"/>
    </source>
</evidence>
<dbReference type="InterPro" id="IPR004556">
    <property type="entry name" value="HemK-like"/>
</dbReference>
<dbReference type="Gene3D" id="1.10.8.10">
    <property type="entry name" value="DNA helicase RuvA subunit, C-terminal domain"/>
    <property type="match status" value="1"/>
</dbReference>
<feature type="domain" description="Release factor glutamine methyltransferase N-terminal" evidence="7">
    <location>
        <begin position="6"/>
        <end position="76"/>
    </location>
</feature>
<keyword evidence="3 5" id="KW-0949">S-adenosyl-L-methionine</keyword>
<feature type="domain" description="Methyltransferase small" evidence="6">
    <location>
        <begin position="98"/>
        <end position="189"/>
    </location>
</feature>
<evidence type="ECO:0000313" key="8">
    <source>
        <dbReference type="EMBL" id="CRZ33251.1"/>
    </source>
</evidence>
<accession>A0A0H5SEG9</accession>
<name>A0A0H5SEG9_HERHM</name>
<dbReference type="PANTHER" id="PTHR18895">
    <property type="entry name" value="HEMK METHYLTRANSFERASE"/>
    <property type="match status" value="1"/>
</dbReference>
<dbReference type="EMBL" id="CVTD020000002">
    <property type="protein sequence ID" value="CRZ33251.1"/>
    <property type="molecule type" value="Genomic_DNA"/>
</dbReference>
<dbReference type="NCBIfam" id="TIGR03534">
    <property type="entry name" value="RF_mod_PrmC"/>
    <property type="match status" value="1"/>
</dbReference>
<sequence>MMTYRQLLNESREYLKNAGVADAEIDAWYLLSHVFGISRADFLLYGQDECPKDKVTVYKKLIEKRAARIPLQYITGVQEFMGLEFDVDENVLIPRQDTEILVEEVLKVCKGKSVLDLCTGSGCIILSLAKYGNLKMAVGSDISEKALQVARKNAKKLNLDVLFICSDLFEKIEGKYDIIVSNPPYIKSEDYISLMPEVRDHEPKLALEAGTDGLIFYRRIINDLPRFLNPGGFVFFEIGYDQGEAVEKLLSKAGFTDIKVKKDLSGLDRVVYAKTVSHTK</sequence>
<dbReference type="Gene3D" id="3.40.50.150">
    <property type="entry name" value="Vaccinia Virus protein VP39"/>
    <property type="match status" value="1"/>
</dbReference>
<dbReference type="CDD" id="cd02440">
    <property type="entry name" value="AdoMet_MTases"/>
    <property type="match status" value="1"/>
</dbReference>
<dbReference type="InterPro" id="IPR040758">
    <property type="entry name" value="PrmC_N"/>
</dbReference>
<dbReference type="InterPro" id="IPR029063">
    <property type="entry name" value="SAM-dependent_MTases_sf"/>
</dbReference>
<protein>
    <recommendedName>
        <fullName evidence="5">Release factor glutamine methyltransferase</fullName>
        <shortName evidence="5">RF MTase</shortName>
        <ecNumber evidence="5">2.1.1.297</ecNumber>
    </recommendedName>
    <alternativeName>
        <fullName evidence="5">N5-glutamine methyltransferase PrmC</fullName>
    </alternativeName>
    <alternativeName>
        <fullName evidence="5">Protein-(glutamine-N5) MTase PrmC</fullName>
    </alternativeName>
    <alternativeName>
        <fullName evidence="5">Protein-glutamine N-methyltransferase PrmC</fullName>
    </alternativeName>
</protein>
<dbReference type="InterPro" id="IPR019874">
    <property type="entry name" value="RF_methyltr_PrmC"/>
</dbReference>
<feature type="binding site" evidence="5">
    <location>
        <position position="182"/>
    </location>
    <ligand>
        <name>S-adenosyl-L-methionine</name>
        <dbReference type="ChEBI" id="CHEBI:59789"/>
    </ligand>
</feature>
<dbReference type="EC" id="2.1.1.297" evidence="5"/>
<comment type="catalytic activity">
    <reaction evidence="4 5">
        <text>L-glutaminyl-[peptide chain release factor] + S-adenosyl-L-methionine = N(5)-methyl-L-glutaminyl-[peptide chain release factor] + S-adenosyl-L-homocysteine + H(+)</text>
        <dbReference type="Rhea" id="RHEA:42896"/>
        <dbReference type="Rhea" id="RHEA-COMP:10271"/>
        <dbReference type="Rhea" id="RHEA-COMP:10272"/>
        <dbReference type="ChEBI" id="CHEBI:15378"/>
        <dbReference type="ChEBI" id="CHEBI:30011"/>
        <dbReference type="ChEBI" id="CHEBI:57856"/>
        <dbReference type="ChEBI" id="CHEBI:59789"/>
        <dbReference type="ChEBI" id="CHEBI:61891"/>
        <dbReference type="EC" id="2.1.1.297"/>
    </reaction>
</comment>
<gene>
    <name evidence="5" type="primary">prmC</name>
    <name evidence="8" type="ORF">HHT355_0035</name>
</gene>
<evidence type="ECO:0000313" key="9">
    <source>
        <dbReference type="Proteomes" id="UP000236497"/>
    </source>
</evidence>
<comment type="similarity">
    <text evidence="5">Belongs to the protein N5-glutamine methyltransferase family. PrmC subfamily.</text>
</comment>
<dbReference type="InterPro" id="IPR002052">
    <property type="entry name" value="DNA_methylase_N6_adenine_CS"/>
</dbReference>
<dbReference type="HAMAP" id="MF_02126">
    <property type="entry name" value="RF_methyltr_PrmC"/>
    <property type="match status" value="1"/>
</dbReference>
<feature type="binding site" evidence="5">
    <location>
        <begin position="182"/>
        <end position="185"/>
    </location>
    <ligand>
        <name>substrate</name>
    </ligand>
</feature>
<feature type="binding site" evidence="5">
    <location>
        <position position="141"/>
    </location>
    <ligand>
        <name>S-adenosyl-L-methionine</name>
        <dbReference type="ChEBI" id="CHEBI:59789"/>
    </ligand>
</feature>
<evidence type="ECO:0000256" key="4">
    <source>
        <dbReference type="ARBA" id="ARBA00048391"/>
    </source>
</evidence>
<dbReference type="InterPro" id="IPR007848">
    <property type="entry name" value="Small_mtfrase_dom"/>
</dbReference>
<dbReference type="SUPFAM" id="SSF53335">
    <property type="entry name" value="S-adenosyl-L-methionine-dependent methyltransferases"/>
    <property type="match status" value="1"/>
</dbReference>
<reference evidence="8 9" key="1">
    <citation type="submission" date="2015-06" db="EMBL/GenBank/DDBJ databases">
        <authorList>
            <person name="Wibberg Daniel"/>
        </authorList>
    </citation>
    <scope>NUCLEOTIDE SEQUENCE [LARGE SCALE GENOMIC DNA]</scope>
    <source>
        <strain evidence="8 9">T3/55T</strain>
    </source>
</reference>
<comment type="caution">
    <text evidence="5">Lacks conserved residue(s) required for the propagation of feature annotation.</text>
</comment>
<comment type="function">
    <text evidence="5">Methylates the class 1 translation termination release factors RF1/PrfA and RF2/PrfB on the glutamine residue of the universally conserved GGQ motif.</text>
</comment>
<keyword evidence="1 5" id="KW-0489">Methyltransferase</keyword>
<evidence type="ECO:0000256" key="2">
    <source>
        <dbReference type="ARBA" id="ARBA00022679"/>
    </source>
</evidence>
<evidence type="ECO:0000259" key="6">
    <source>
        <dbReference type="Pfam" id="PF05175"/>
    </source>
</evidence>
<dbReference type="Pfam" id="PF17827">
    <property type="entry name" value="PrmC_N"/>
    <property type="match status" value="1"/>
</dbReference>
<dbReference type="GO" id="GO:0102559">
    <property type="term" value="F:peptide chain release factor N(5)-glutamine methyltransferase activity"/>
    <property type="evidence" value="ECO:0007669"/>
    <property type="project" value="UniProtKB-EC"/>
</dbReference>
<dbReference type="Proteomes" id="UP000236497">
    <property type="component" value="Unassembled WGS sequence"/>
</dbReference>
<proteinExistence type="inferred from homology"/>
<keyword evidence="2 5" id="KW-0808">Transferase</keyword>
<dbReference type="Pfam" id="PF05175">
    <property type="entry name" value="MTS"/>
    <property type="match status" value="1"/>
</dbReference>
<dbReference type="InterPro" id="IPR050320">
    <property type="entry name" value="N5-glutamine_MTase"/>
</dbReference>
<keyword evidence="9" id="KW-1185">Reference proteome</keyword>
<dbReference type="GO" id="GO:0003676">
    <property type="term" value="F:nucleic acid binding"/>
    <property type="evidence" value="ECO:0007669"/>
    <property type="project" value="InterPro"/>
</dbReference>
<evidence type="ECO:0000256" key="3">
    <source>
        <dbReference type="ARBA" id="ARBA00022691"/>
    </source>
</evidence>
<evidence type="ECO:0000256" key="1">
    <source>
        <dbReference type="ARBA" id="ARBA00022603"/>
    </source>
</evidence>
<dbReference type="PANTHER" id="PTHR18895:SF74">
    <property type="entry name" value="MTRF1L RELEASE FACTOR GLUTAMINE METHYLTRANSFERASE"/>
    <property type="match status" value="1"/>
</dbReference>
<dbReference type="PROSITE" id="PS00092">
    <property type="entry name" value="N6_MTASE"/>
    <property type="match status" value="1"/>
</dbReference>
<evidence type="ECO:0000256" key="5">
    <source>
        <dbReference type="HAMAP-Rule" id="MF_02126"/>
    </source>
</evidence>
<dbReference type="GO" id="GO:0032259">
    <property type="term" value="P:methylation"/>
    <property type="evidence" value="ECO:0007669"/>
    <property type="project" value="UniProtKB-KW"/>
</dbReference>